<dbReference type="Proteomes" id="UP000077755">
    <property type="component" value="Chromosome 6"/>
</dbReference>
<dbReference type="PANTHER" id="PTHR32166">
    <property type="entry name" value="OSJNBA0013A04.12 PROTEIN"/>
    <property type="match status" value="1"/>
</dbReference>
<protein>
    <recommendedName>
        <fullName evidence="1">DUF659 domain-containing protein</fullName>
    </recommendedName>
</protein>
<reference evidence="2" key="1">
    <citation type="journal article" date="2016" name="Nat. Genet.">
        <title>A high-quality carrot genome assembly provides new insights into carotenoid accumulation and asterid genome evolution.</title>
        <authorList>
            <person name="Iorizzo M."/>
            <person name="Ellison S."/>
            <person name="Senalik D."/>
            <person name="Zeng P."/>
            <person name="Satapoomin P."/>
            <person name="Huang J."/>
            <person name="Bowman M."/>
            <person name="Iovene M."/>
            <person name="Sanseverino W."/>
            <person name="Cavagnaro P."/>
            <person name="Yildiz M."/>
            <person name="Macko-Podgorni A."/>
            <person name="Moranska E."/>
            <person name="Grzebelus E."/>
            <person name="Grzebelus D."/>
            <person name="Ashrafi H."/>
            <person name="Zheng Z."/>
            <person name="Cheng S."/>
            <person name="Spooner D."/>
            <person name="Van Deynze A."/>
            <person name="Simon P."/>
        </authorList>
    </citation>
    <scope>NUCLEOTIDE SEQUENCE</scope>
    <source>
        <tissue evidence="2">Leaf</tissue>
    </source>
</reference>
<dbReference type="PANTHER" id="PTHR32166:SF74">
    <property type="entry name" value="OS05G0256350 PROTEIN"/>
    <property type="match status" value="1"/>
</dbReference>
<organism evidence="2 3">
    <name type="scientific">Daucus carota subsp. sativus</name>
    <name type="common">Carrot</name>
    <dbReference type="NCBI Taxonomy" id="79200"/>
    <lineage>
        <taxon>Eukaryota</taxon>
        <taxon>Viridiplantae</taxon>
        <taxon>Streptophyta</taxon>
        <taxon>Embryophyta</taxon>
        <taxon>Tracheophyta</taxon>
        <taxon>Spermatophyta</taxon>
        <taxon>Magnoliopsida</taxon>
        <taxon>eudicotyledons</taxon>
        <taxon>Gunneridae</taxon>
        <taxon>Pentapetalae</taxon>
        <taxon>asterids</taxon>
        <taxon>campanulids</taxon>
        <taxon>Apiales</taxon>
        <taxon>Apiaceae</taxon>
        <taxon>Apioideae</taxon>
        <taxon>Scandiceae</taxon>
        <taxon>Daucinae</taxon>
        <taxon>Daucus</taxon>
        <taxon>Daucus sect. Daucus</taxon>
    </lineage>
</organism>
<keyword evidence="3" id="KW-1185">Reference proteome</keyword>
<evidence type="ECO:0000313" key="2">
    <source>
        <dbReference type="EMBL" id="WOH03861.1"/>
    </source>
</evidence>
<evidence type="ECO:0000259" key="1">
    <source>
        <dbReference type="Pfam" id="PF04937"/>
    </source>
</evidence>
<reference evidence="2" key="2">
    <citation type="submission" date="2022-03" db="EMBL/GenBank/DDBJ databases">
        <title>Draft title - Genomic analysis of global carrot germplasm unveils the trajectory of domestication and the origin of high carotenoid orange carrot.</title>
        <authorList>
            <person name="Iorizzo M."/>
            <person name="Ellison S."/>
            <person name="Senalik D."/>
            <person name="Macko-Podgorni A."/>
            <person name="Grzebelus D."/>
            <person name="Bostan H."/>
            <person name="Rolling W."/>
            <person name="Curaba J."/>
            <person name="Simon P."/>
        </authorList>
    </citation>
    <scope>NUCLEOTIDE SEQUENCE</scope>
    <source>
        <tissue evidence="2">Leaf</tissue>
    </source>
</reference>
<proteinExistence type="predicted"/>
<evidence type="ECO:0000313" key="3">
    <source>
        <dbReference type="Proteomes" id="UP000077755"/>
    </source>
</evidence>
<dbReference type="InterPro" id="IPR012337">
    <property type="entry name" value="RNaseH-like_sf"/>
</dbReference>
<sequence>MNLCVNCKLGTTFLSSIKSSADAHTGKYIFDYVDKWIEEVGSKNVIQVVTDNASNNMAAAKLLNEKRPYIFWTSCATHTMNLILEGIGKMPKFKFVIDKSKELTIFIYAHHKTLSLMRKFTKKRDIVRPGITRFASSFLTMQSLLEKQENLRYMFLSKEWLECKWSSTAKGTKIYSTIVSQTYWQALSMCVEIFKPLVKVLRLVDGDWRPSMGFVYGELKDAKKEIIRICRGAADMYEPILDIIESKAKGRLDCPLHLAGYLLNPYFFYRDDEAQTDPKCMEGLLTCVESFFPDDYDKQNLVCNHELLKYKAMEGIFGRKLAISGRSNNNDTFNPVSWWSNYGSETPNLNLWR</sequence>
<dbReference type="InterPro" id="IPR007021">
    <property type="entry name" value="DUF659"/>
</dbReference>
<accession>A0AAF1B5F6</accession>
<dbReference type="SUPFAM" id="SSF53098">
    <property type="entry name" value="Ribonuclease H-like"/>
    <property type="match status" value="1"/>
</dbReference>
<gene>
    <name evidence="2" type="ORF">DCAR_0623261</name>
</gene>
<feature type="domain" description="DUF659" evidence="1">
    <location>
        <begin position="1"/>
        <end position="102"/>
    </location>
</feature>
<dbReference type="AlphaFoldDB" id="A0AAF1B5F6"/>
<dbReference type="Pfam" id="PF04937">
    <property type="entry name" value="DUF659"/>
    <property type="match status" value="1"/>
</dbReference>
<dbReference type="EMBL" id="CP093348">
    <property type="protein sequence ID" value="WOH03861.1"/>
    <property type="molecule type" value="Genomic_DNA"/>
</dbReference>
<name>A0AAF1B5F6_DAUCS</name>